<dbReference type="EMBL" id="BBNU01000006">
    <property type="protein sequence ID" value="GAL79486.1"/>
    <property type="molecule type" value="Genomic_DNA"/>
</dbReference>
<reference evidence="4 5" key="1">
    <citation type="journal article" date="2014" name="Genome Announc.">
        <title>Draft Genome Sequences of Marine Flavobacterium Algibacter lectus Strains SS8 and NR4.</title>
        <authorList>
            <person name="Takatani N."/>
            <person name="Nakanishi M."/>
            <person name="Meirelles P."/>
            <person name="Mino S."/>
            <person name="Suda W."/>
            <person name="Oshima K."/>
            <person name="Hattori M."/>
            <person name="Ohkuma M."/>
            <person name="Hosokawa M."/>
            <person name="Miyashita K."/>
            <person name="Thompson F.L."/>
            <person name="Niwa A."/>
            <person name="Sawabe T."/>
            <person name="Sawabe T."/>
        </authorList>
    </citation>
    <scope>NUCLEOTIDE SEQUENCE [LARGE SCALE GENOMIC DNA]</scope>
    <source>
        <strain evidence="5">JCM19274</strain>
    </source>
</reference>
<evidence type="ECO:0000313" key="5">
    <source>
        <dbReference type="Proteomes" id="UP000029643"/>
    </source>
</evidence>
<dbReference type="PANTHER" id="PTHR42693:SF53">
    <property type="entry name" value="ENDO-4-O-SULFATASE"/>
    <property type="match status" value="1"/>
</dbReference>
<keyword evidence="2 4" id="KW-0378">Hydrolase</keyword>
<protein>
    <submittedName>
        <fullName evidence="4">N-acetylgalactosamine-4-sulfatase</fullName>
        <ecNumber evidence="4">3.1.6.12</ecNumber>
    </submittedName>
</protein>
<gene>
    <name evidence="4" type="ORF">JCM19274_1994</name>
</gene>
<dbReference type="Pfam" id="PF00884">
    <property type="entry name" value="Sulfatase"/>
    <property type="match status" value="1"/>
</dbReference>
<dbReference type="InterPro" id="IPR017850">
    <property type="entry name" value="Alkaline_phosphatase_core_sf"/>
</dbReference>
<dbReference type="InterPro" id="IPR050738">
    <property type="entry name" value="Sulfatase"/>
</dbReference>
<dbReference type="GO" id="GO:0003943">
    <property type="term" value="F:N-acetylgalactosamine-4-sulfatase activity"/>
    <property type="evidence" value="ECO:0007669"/>
    <property type="project" value="UniProtKB-EC"/>
</dbReference>
<comment type="caution">
    <text evidence="4">The sequence shown here is derived from an EMBL/GenBank/DDBJ whole genome shotgun (WGS) entry which is preliminary data.</text>
</comment>
<dbReference type="Proteomes" id="UP000029643">
    <property type="component" value="Unassembled WGS sequence"/>
</dbReference>
<dbReference type="EC" id="3.1.6.12" evidence="4"/>
<name>A0A090WR84_9FLAO</name>
<organism evidence="4 5">
    <name type="scientific">Algibacter lectus</name>
    <dbReference type="NCBI Taxonomy" id="221126"/>
    <lineage>
        <taxon>Bacteria</taxon>
        <taxon>Pseudomonadati</taxon>
        <taxon>Bacteroidota</taxon>
        <taxon>Flavobacteriia</taxon>
        <taxon>Flavobacteriales</taxon>
        <taxon>Flavobacteriaceae</taxon>
        <taxon>Algibacter</taxon>
    </lineage>
</organism>
<proteinExistence type="inferred from homology"/>
<evidence type="ECO:0000256" key="1">
    <source>
        <dbReference type="ARBA" id="ARBA00008779"/>
    </source>
</evidence>
<accession>A0A090WR84</accession>
<evidence type="ECO:0000313" key="4">
    <source>
        <dbReference type="EMBL" id="GAL79486.1"/>
    </source>
</evidence>
<dbReference type="AlphaFoldDB" id="A0A090WR84"/>
<comment type="similarity">
    <text evidence="1">Belongs to the sulfatase family.</text>
</comment>
<feature type="domain" description="Sulfatase N-terminal" evidence="3">
    <location>
        <begin position="2"/>
        <end position="65"/>
    </location>
</feature>
<sequence length="79" mass="8845">MTGHHSNRAGVWHTVNGRSLILDRETTIAQVFKDNGYATGIFGKWHLGDNYPFRPEDKGFEEVLVHSGGGVEQALDYWG</sequence>
<dbReference type="GO" id="GO:0004065">
    <property type="term" value="F:arylsulfatase activity"/>
    <property type="evidence" value="ECO:0007669"/>
    <property type="project" value="TreeGrafter"/>
</dbReference>
<dbReference type="InterPro" id="IPR000917">
    <property type="entry name" value="Sulfatase_N"/>
</dbReference>
<dbReference type="Gene3D" id="3.40.720.10">
    <property type="entry name" value="Alkaline Phosphatase, subunit A"/>
    <property type="match status" value="1"/>
</dbReference>
<dbReference type="SUPFAM" id="SSF53649">
    <property type="entry name" value="Alkaline phosphatase-like"/>
    <property type="match status" value="1"/>
</dbReference>
<evidence type="ECO:0000256" key="2">
    <source>
        <dbReference type="ARBA" id="ARBA00022801"/>
    </source>
</evidence>
<evidence type="ECO:0000259" key="3">
    <source>
        <dbReference type="Pfam" id="PF00884"/>
    </source>
</evidence>
<dbReference type="PANTHER" id="PTHR42693">
    <property type="entry name" value="ARYLSULFATASE FAMILY MEMBER"/>
    <property type="match status" value="1"/>
</dbReference>